<dbReference type="Proteomes" id="UP001327560">
    <property type="component" value="Chromosome 1"/>
</dbReference>
<reference evidence="2 3" key="1">
    <citation type="submission" date="2023-10" db="EMBL/GenBank/DDBJ databases">
        <title>Chromosome-scale genome assembly provides insights into flower coloration mechanisms of Canna indica.</title>
        <authorList>
            <person name="Li C."/>
        </authorList>
    </citation>
    <scope>NUCLEOTIDE SEQUENCE [LARGE SCALE GENOMIC DNA]</scope>
    <source>
        <tissue evidence="2">Flower</tissue>
    </source>
</reference>
<protein>
    <submittedName>
        <fullName evidence="2">Uncharacterized protein</fullName>
    </submittedName>
</protein>
<dbReference type="EMBL" id="CP136890">
    <property type="protein sequence ID" value="WOK93114.1"/>
    <property type="molecule type" value="Genomic_DNA"/>
</dbReference>
<evidence type="ECO:0000256" key="1">
    <source>
        <dbReference type="SAM" id="MobiDB-lite"/>
    </source>
</evidence>
<feature type="region of interest" description="Disordered" evidence="1">
    <location>
        <begin position="129"/>
        <end position="150"/>
    </location>
</feature>
<organism evidence="2 3">
    <name type="scientific">Canna indica</name>
    <name type="common">Indian-shot</name>
    <dbReference type="NCBI Taxonomy" id="4628"/>
    <lineage>
        <taxon>Eukaryota</taxon>
        <taxon>Viridiplantae</taxon>
        <taxon>Streptophyta</taxon>
        <taxon>Embryophyta</taxon>
        <taxon>Tracheophyta</taxon>
        <taxon>Spermatophyta</taxon>
        <taxon>Magnoliopsida</taxon>
        <taxon>Liliopsida</taxon>
        <taxon>Zingiberales</taxon>
        <taxon>Cannaceae</taxon>
        <taxon>Canna</taxon>
    </lineage>
</organism>
<evidence type="ECO:0000313" key="2">
    <source>
        <dbReference type="EMBL" id="WOK93114.1"/>
    </source>
</evidence>
<name>A0AAQ3Q1J3_9LILI</name>
<proteinExistence type="predicted"/>
<sequence length="150" mass="16765">MNGVAMEGGTGRQLLVKEDTKEIDENICFQAEKTNVLMTEVESEVIKKQDQMDKLAESLTESFKKILENENAEVDFLEAGIDPELSRIGNKEGQKGRGCWKASSKLVNIPVEYNGKKIKKRRCSKECSALRDDGDPKERGSAAKNEDILK</sequence>
<keyword evidence="3" id="KW-1185">Reference proteome</keyword>
<accession>A0AAQ3Q1J3</accession>
<dbReference type="AlphaFoldDB" id="A0AAQ3Q1J3"/>
<gene>
    <name evidence="2" type="ORF">Cni_G01807</name>
</gene>
<evidence type="ECO:0000313" key="3">
    <source>
        <dbReference type="Proteomes" id="UP001327560"/>
    </source>
</evidence>